<name>A0A1H1Z4G9_9ACTN</name>
<evidence type="ECO:0000313" key="2">
    <source>
        <dbReference type="Proteomes" id="UP000199103"/>
    </source>
</evidence>
<organism evidence="1 2">
    <name type="scientific">Microlunatus soli</name>
    <dbReference type="NCBI Taxonomy" id="630515"/>
    <lineage>
        <taxon>Bacteria</taxon>
        <taxon>Bacillati</taxon>
        <taxon>Actinomycetota</taxon>
        <taxon>Actinomycetes</taxon>
        <taxon>Propionibacteriales</taxon>
        <taxon>Propionibacteriaceae</taxon>
        <taxon>Microlunatus</taxon>
    </lineage>
</organism>
<evidence type="ECO:0000313" key="1">
    <source>
        <dbReference type="EMBL" id="SDT28641.1"/>
    </source>
</evidence>
<dbReference type="STRING" id="630515.SAMN04489812_4979"/>
<proteinExistence type="predicted"/>
<accession>A0A1H1Z4G9</accession>
<dbReference type="RefSeq" id="WP_091528554.1">
    <property type="nucleotide sequence ID" value="NZ_LT629772.1"/>
</dbReference>
<dbReference type="EMBL" id="LT629772">
    <property type="protein sequence ID" value="SDT28641.1"/>
    <property type="molecule type" value="Genomic_DNA"/>
</dbReference>
<protein>
    <submittedName>
        <fullName evidence="1">EcsC protein family protein</fullName>
    </submittedName>
</protein>
<gene>
    <name evidence="1" type="ORF">SAMN04489812_4979</name>
</gene>
<dbReference type="Proteomes" id="UP000199103">
    <property type="component" value="Chromosome I"/>
</dbReference>
<dbReference type="AlphaFoldDB" id="A0A1H1Z4G9"/>
<sequence>MGVGDIIKRVRDNPFNPLAGKPSKQRPALELAETIEPDDSAVGKLIRRLLDAGLDGKGPLPSAEAFARSARARSKSTEDAVERVSRQATIGGGAGGFATGLGGFVTMPVAIPVNLLEFYLQATRTVGAIASLRGYDVNQPHIRTAVLLSLVGSRSDEILKTAGAAVPGGALTGMALRRLPPSALMVINKAVGVRLLKSVGERFLTRLGRGLPVAGGVLGGAVDVWMMRRILRQAKQEFPQVDQAD</sequence>
<dbReference type="OrthoDB" id="1425703at2"/>
<keyword evidence="2" id="KW-1185">Reference proteome</keyword>
<reference evidence="1 2" key="1">
    <citation type="submission" date="2016-10" db="EMBL/GenBank/DDBJ databases">
        <authorList>
            <person name="de Groot N.N."/>
        </authorList>
    </citation>
    <scope>NUCLEOTIDE SEQUENCE [LARGE SCALE GENOMIC DNA]</scope>
    <source>
        <strain evidence="1 2">DSM 21800</strain>
    </source>
</reference>